<dbReference type="Proteomes" id="UP000238348">
    <property type="component" value="Chromosome"/>
</dbReference>
<evidence type="ECO:0000256" key="1">
    <source>
        <dbReference type="SAM" id="MobiDB-lite"/>
    </source>
</evidence>
<proteinExistence type="predicted"/>
<reference evidence="2 3" key="1">
    <citation type="submission" date="2015-09" db="EMBL/GenBank/DDBJ databases">
        <title>Sorangium comparison.</title>
        <authorList>
            <person name="Zaburannyi N."/>
            <person name="Bunk B."/>
            <person name="Overmann J."/>
            <person name="Mueller R."/>
        </authorList>
    </citation>
    <scope>NUCLEOTIDE SEQUENCE [LARGE SCALE GENOMIC DNA]</scope>
    <source>
        <strain evidence="2 3">So ce26</strain>
    </source>
</reference>
<dbReference type="EMBL" id="CP012673">
    <property type="protein sequence ID" value="AUX46810.1"/>
    <property type="molecule type" value="Genomic_DNA"/>
</dbReference>
<name>A0A2L0F5H2_SORCE</name>
<sequence length="93" mass="9790">MLRGGCRSVSRPSPRANTIALGRNFSSRTAVASSAWAQPFGLLCDRPGGAAPLRTPGAPAKPRRGARVEGSARPRPSRDRRERAPSDRGGRAG</sequence>
<accession>A0A2L0F5H2</accession>
<dbReference type="AlphaFoldDB" id="A0A2L0F5H2"/>
<protein>
    <submittedName>
        <fullName evidence="2">Uncharacterized protein</fullName>
    </submittedName>
</protein>
<feature type="region of interest" description="Disordered" evidence="1">
    <location>
        <begin position="46"/>
        <end position="93"/>
    </location>
</feature>
<organism evidence="2 3">
    <name type="scientific">Sorangium cellulosum</name>
    <name type="common">Polyangium cellulosum</name>
    <dbReference type="NCBI Taxonomy" id="56"/>
    <lineage>
        <taxon>Bacteria</taxon>
        <taxon>Pseudomonadati</taxon>
        <taxon>Myxococcota</taxon>
        <taxon>Polyangia</taxon>
        <taxon>Polyangiales</taxon>
        <taxon>Polyangiaceae</taxon>
        <taxon>Sorangium</taxon>
    </lineage>
</organism>
<gene>
    <name evidence="2" type="ORF">SOCE26_083190</name>
</gene>
<evidence type="ECO:0000313" key="2">
    <source>
        <dbReference type="EMBL" id="AUX46810.1"/>
    </source>
</evidence>
<evidence type="ECO:0000313" key="3">
    <source>
        <dbReference type="Proteomes" id="UP000238348"/>
    </source>
</evidence>
<feature type="compositionally biased region" description="Basic and acidic residues" evidence="1">
    <location>
        <begin position="66"/>
        <end position="93"/>
    </location>
</feature>